<accession>C8PG68</accession>
<protein>
    <submittedName>
        <fullName evidence="1">Uncharacterized protein</fullName>
    </submittedName>
</protein>
<proteinExistence type="predicted"/>
<name>C8PG68_9BACT</name>
<organism evidence="1 2">
    <name type="scientific">Campylobacter gracilis RM3268</name>
    <dbReference type="NCBI Taxonomy" id="553220"/>
    <lineage>
        <taxon>Bacteria</taxon>
        <taxon>Pseudomonadati</taxon>
        <taxon>Campylobacterota</taxon>
        <taxon>Epsilonproteobacteria</taxon>
        <taxon>Campylobacterales</taxon>
        <taxon>Campylobacteraceae</taxon>
        <taxon>Campylobacter</taxon>
    </lineage>
</organism>
<evidence type="ECO:0000313" key="2">
    <source>
        <dbReference type="Proteomes" id="UP000005709"/>
    </source>
</evidence>
<keyword evidence="2" id="KW-1185">Reference proteome</keyword>
<dbReference type="EMBL" id="ACYG01000019">
    <property type="protein sequence ID" value="EEV18106.1"/>
    <property type="molecule type" value="Genomic_DNA"/>
</dbReference>
<dbReference type="Proteomes" id="UP000005709">
    <property type="component" value="Unassembled WGS sequence"/>
</dbReference>
<comment type="caution">
    <text evidence="1">The sequence shown here is derived from an EMBL/GenBank/DDBJ whole genome shotgun (WGS) entry which is preliminary data.</text>
</comment>
<evidence type="ECO:0000313" key="1">
    <source>
        <dbReference type="EMBL" id="EEV18106.1"/>
    </source>
</evidence>
<reference evidence="1 2" key="1">
    <citation type="submission" date="2009-07" db="EMBL/GenBank/DDBJ databases">
        <authorList>
            <person name="Madupu R."/>
            <person name="Sebastian Y."/>
            <person name="Durkin A.S."/>
            <person name="Torralba M."/>
            <person name="Methe B."/>
            <person name="Sutton G.G."/>
            <person name="Strausberg R.L."/>
            <person name="Nelson K.E."/>
        </authorList>
    </citation>
    <scope>NUCLEOTIDE SEQUENCE [LARGE SCALE GENOMIC DNA]</scope>
    <source>
        <strain evidence="1 2">RM3268</strain>
    </source>
</reference>
<sequence length="45" mass="5293">MLSLVSQILKFHVILRAEIYNFHTHWHPASKPNEPSAYLFKFSPP</sequence>
<dbReference type="AlphaFoldDB" id="C8PG68"/>
<gene>
    <name evidence="1" type="ORF">CAMGR0001_0861</name>
</gene>